<dbReference type="Gene3D" id="3.10.450.10">
    <property type="match status" value="2"/>
</dbReference>
<feature type="domain" description="Cystatin" evidence="5">
    <location>
        <begin position="55"/>
        <end position="145"/>
    </location>
</feature>
<dbReference type="PROSITE" id="PS00287">
    <property type="entry name" value="CYSTATIN"/>
    <property type="match status" value="1"/>
</dbReference>
<evidence type="ECO:0000256" key="2">
    <source>
        <dbReference type="ARBA" id="ARBA00022704"/>
    </source>
</evidence>
<dbReference type="SMART" id="SM00043">
    <property type="entry name" value="CY"/>
    <property type="match status" value="1"/>
</dbReference>
<evidence type="ECO:0000256" key="4">
    <source>
        <dbReference type="SAM" id="Phobius"/>
    </source>
</evidence>
<dbReference type="EMBL" id="AF241536">
    <property type="protein sequence ID" value="AAF64480.1"/>
    <property type="molecule type" value="mRNA"/>
</dbReference>
<evidence type="ECO:0000256" key="3">
    <source>
        <dbReference type="RuleBase" id="RU362130"/>
    </source>
</evidence>
<dbReference type="AlphaFoldDB" id="Q9M537"/>
<organism evidence="6">
    <name type="scientific">Ipomoea batatas</name>
    <name type="common">Sweet potato</name>
    <name type="synonym">Convolvulus batatas</name>
    <dbReference type="NCBI Taxonomy" id="4120"/>
    <lineage>
        <taxon>Eukaryota</taxon>
        <taxon>Viridiplantae</taxon>
        <taxon>Streptophyta</taxon>
        <taxon>Embryophyta</taxon>
        <taxon>Tracheophyta</taxon>
        <taxon>Spermatophyta</taxon>
        <taxon>Magnoliopsida</taxon>
        <taxon>eudicotyledons</taxon>
        <taxon>Gunneridae</taxon>
        <taxon>Pentapetalae</taxon>
        <taxon>asterids</taxon>
        <taxon>lamiids</taxon>
        <taxon>Solanales</taxon>
        <taxon>Convolvulaceae</taxon>
        <taxon>Ipomoeeae</taxon>
        <taxon>Ipomoea</taxon>
    </lineage>
</organism>
<dbReference type="CDD" id="cd00042">
    <property type="entry name" value="CY"/>
    <property type="match status" value="1"/>
</dbReference>
<dbReference type="SUPFAM" id="SSF54403">
    <property type="entry name" value="Cystatin/monellin"/>
    <property type="match status" value="2"/>
</dbReference>
<evidence type="ECO:0000313" key="6">
    <source>
        <dbReference type="EMBL" id="AAF64480.1"/>
    </source>
</evidence>
<feature type="transmembrane region" description="Helical" evidence="4">
    <location>
        <begin position="6"/>
        <end position="24"/>
    </location>
</feature>
<dbReference type="InterPro" id="IPR000010">
    <property type="entry name" value="Cystatin_dom"/>
</dbReference>
<dbReference type="InterPro" id="IPR046350">
    <property type="entry name" value="Cystatin_sf"/>
</dbReference>
<gene>
    <name evidence="6" type="primary">CYSPI</name>
</gene>
<protein>
    <recommendedName>
        <fullName evidence="3">Cysteine proteinase inhibitor</fullName>
    </recommendedName>
</protein>
<dbReference type="PANTHER" id="PTHR11413:SF120">
    <property type="entry name" value="CYSTEINE PROTEINASE INHIBITOR"/>
    <property type="match status" value="1"/>
</dbReference>
<keyword evidence="2 3" id="KW-0789">Thiol protease inhibitor</keyword>
<dbReference type="PANTHER" id="PTHR11413">
    <property type="entry name" value="CYSTATIN FAMILY MEMBER"/>
    <property type="match status" value="1"/>
</dbReference>
<sequence>MRVRFFFYFAYFLITLVFFPSVTLQSYSGGHRQEATGFCGEEGEREDNLIRMATTTLGGISDSASAENSVEIESLARFAVEEHNKKENAMIELVRVVKAEEQVVAGKLHHLTLEVIDAGKRKLYEAKVWLKPWMNFKELQGFNHIEDIPTLTSSDLGARRDCPNTGLKSVPVNDPVVQEAAQHAVKTIQQRSNSLLPYELQEIVHANAEVIDDSAKVHMLIKTKRGEKEEKFSVEVHKNNEGAFLLHHMAPANS</sequence>
<keyword evidence="1 3" id="KW-0646">Protease inhibitor</keyword>
<dbReference type="GO" id="GO:0004869">
    <property type="term" value="F:cysteine-type endopeptidase inhibitor activity"/>
    <property type="evidence" value="ECO:0007669"/>
    <property type="project" value="UniProtKB-KW"/>
</dbReference>
<evidence type="ECO:0000256" key="1">
    <source>
        <dbReference type="ARBA" id="ARBA00022690"/>
    </source>
</evidence>
<keyword evidence="4" id="KW-0472">Membrane</keyword>
<proteinExistence type="evidence at transcript level"/>
<keyword evidence="4" id="KW-1133">Transmembrane helix</keyword>
<reference evidence="6" key="1">
    <citation type="submission" date="2000-03" db="EMBL/GenBank/DDBJ databases">
        <title>Isolation of a cysteine protease inhibitor from senescent leaves of sweet potato (Ipomoea batatas cv. Tainong 57).</title>
        <authorList>
            <person name="Hou W.-C."/>
            <person name="Chen H.-J."/>
            <person name="Lin Y.-H."/>
        </authorList>
    </citation>
    <scope>NUCLEOTIDE SEQUENCE</scope>
    <source>
        <tissue evidence="6">Senescent leaves</tissue>
    </source>
</reference>
<evidence type="ECO:0000259" key="5">
    <source>
        <dbReference type="SMART" id="SM00043"/>
    </source>
</evidence>
<name>Q9M537_IPOBA</name>
<dbReference type="InterPro" id="IPR018073">
    <property type="entry name" value="Prot_inh_cystat_CS"/>
</dbReference>
<dbReference type="MEROPS" id="I25.014"/>
<accession>Q9M537</accession>
<dbReference type="Pfam" id="PF16845">
    <property type="entry name" value="SQAPI"/>
    <property type="match status" value="1"/>
</dbReference>
<comment type="similarity">
    <text evidence="3">Belongs to the cystatin family. Phytocystatin subfamily.</text>
</comment>
<keyword evidence="4" id="KW-0812">Transmembrane</keyword>
<dbReference type="InterPro" id="IPR027214">
    <property type="entry name" value="Cystatin"/>
</dbReference>